<organism evidence="3 6">
    <name type="scientific">Lachnotalea glycerini</name>
    <dbReference type="NCBI Taxonomy" id="1763509"/>
    <lineage>
        <taxon>Bacteria</taxon>
        <taxon>Bacillati</taxon>
        <taxon>Bacillota</taxon>
        <taxon>Clostridia</taxon>
        <taxon>Lachnospirales</taxon>
        <taxon>Lachnospiraceae</taxon>
        <taxon>Lachnotalea</taxon>
    </lineage>
</organism>
<sequence>MSVSVENIYEKTKEKYKLKLLAGNAGISNVISWIYIMEDITTADFIRGSELIITTGLGIKSESDLTDMIWILIHQKASGIIINTGNYIQSIPQAATELCNQTGFPLFVMPWETHLVDVTQEYCNWIICDKQNQLNISECFHNILFQPQKADYSLVKKMDYDINGLFQITIVSIPIALARMEQDEIKLFFEINFLSKLKKYVQRLSSVIFENKVLIIKQLLSRHCNISECINKVIKENCLLSEIRIGIGSVNEGIYNLTKGYKHALAAYDLAEKKNKNMILYDEMRAYKILTEVEDKEVLEKIFWEYLGEIVEYDNLHNSKYLDTLELYLEYNSSIQLVAEKSFTHRNTINYRMKKIRELLACDLDNTKDRFMLQLCYYINDIQNVSENKM</sequence>
<gene>
    <name evidence="3" type="ORF">C8E03_101799</name>
    <name evidence="4" type="ORF">CG710_020610</name>
</gene>
<evidence type="ECO:0000313" key="6">
    <source>
        <dbReference type="Proteomes" id="UP000247523"/>
    </source>
</evidence>
<reference evidence="4" key="3">
    <citation type="submission" date="2018-07" db="EMBL/GenBank/DDBJ databases">
        <authorList>
            <person name="Quirk P.G."/>
            <person name="Krulwich T.A."/>
        </authorList>
    </citation>
    <scope>NUCLEOTIDE SEQUENCE</scope>
    <source>
        <strain evidence="4">CCRI-19302</strain>
    </source>
</reference>
<dbReference type="PANTHER" id="PTHR33744">
    <property type="entry name" value="CARBOHYDRATE DIACID REGULATOR"/>
    <property type="match status" value="1"/>
</dbReference>
<dbReference type="InterPro" id="IPR051448">
    <property type="entry name" value="CdaR-like_regulators"/>
</dbReference>
<keyword evidence="3" id="KW-0238">DNA-binding</keyword>
<dbReference type="PANTHER" id="PTHR33744:SF1">
    <property type="entry name" value="DNA-BINDING TRANSCRIPTIONAL ACTIVATOR ADER"/>
    <property type="match status" value="1"/>
</dbReference>
<proteinExistence type="predicted"/>
<comment type="caution">
    <text evidence="3">The sequence shown here is derived from an EMBL/GenBank/DDBJ whole genome shotgun (WGS) entry which is preliminary data.</text>
</comment>
<dbReference type="Proteomes" id="UP000216411">
    <property type="component" value="Unassembled WGS sequence"/>
</dbReference>
<evidence type="ECO:0000313" key="3">
    <source>
        <dbReference type="EMBL" id="PXV96164.1"/>
    </source>
</evidence>
<feature type="domain" description="PucR C-terminal helix-turn-helix" evidence="2">
    <location>
        <begin position="321"/>
        <end position="376"/>
    </location>
</feature>
<evidence type="ECO:0000259" key="2">
    <source>
        <dbReference type="Pfam" id="PF13556"/>
    </source>
</evidence>
<dbReference type="Pfam" id="PF07905">
    <property type="entry name" value="PucR"/>
    <property type="match status" value="1"/>
</dbReference>
<protein>
    <submittedName>
        <fullName evidence="3 4">PucR family transcriptional regulator</fullName>
    </submittedName>
</protein>
<dbReference type="EMBL" id="QICS01000001">
    <property type="protein sequence ID" value="PXV96164.1"/>
    <property type="molecule type" value="Genomic_DNA"/>
</dbReference>
<dbReference type="InterPro" id="IPR025736">
    <property type="entry name" value="PucR_C-HTH_dom"/>
</dbReference>
<evidence type="ECO:0000313" key="5">
    <source>
        <dbReference type="Proteomes" id="UP000216411"/>
    </source>
</evidence>
<dbReference type="Proteomes" id="UP000247523">
    <property type="component" value="Unassembled WGS sequence"/>
</dbReference>
<feature type="domain" description="Purine catabolism PurC-like" evidence="1">
    <location>
        <begin position="17"/>
        <end position="125"/>
    </location>
</feature>
<accession>A0A255IDP0</accession>
<dbReference type="AlphaFoldDB" id="A0A255IDP0"/>
<dbReference type="GO" id="GO:0003677">
    <property type="term" value="F:DNA binding"/>
    <property type="evidence" value="ECO:0007669"/>
    <property type="project" value="UniProtKB-KW"/>
</dbReference>
<dbReference type="InterPro" id="IPR012914">
    <property type="entry name" value="PucR_dom"/>
</dbReference>
<dbReference type="Pfam" id="PF13556">
    <property type="entry name" value="HTH_30"/>
    <property type="match status" value="1"/>
</dbReference>
<keyword evidence="5" id="KW-1185">Reference proteome</keyword>
<dbReference type="Gene3D" id="1.10.10.2840">
    <property type="entry name" value="PucR C-terminal helix-turn-helix domain"/>
    <property type="match status" value="1"/>
</dbReference>
<dbReference type="InterPro" id="IPR042070">
    <property type="entry name" value="PucR_C-HTH_sf"/>
</dbReference>
<dbReference type="OrthoDB" id="143422at2"/>
<evidence type="ECO:0000313" key="4">
    <source>
        <dbReference type="EMBL" id="RDY27502.1"/>
    </source>
</evidence>
<dbReference type="EMBL" id="NOKA02000106">
    <property type="protein sequence ID" value="RDY27502.1"/>
    <property type="molecule type" value="Genomic_DNA"/>
</dbReference>
<reference evidence="4 5" key="1">
    <citation type="journal article" date="2017" name="Genome Announc.">
        <title>Draft Genome Sequence of a Sporulating and Motile Strain of Lachnotalea glycerini Isolated from Water in Quebec City, Canada.</title>
        <authorList>
            <person name="Maheux A.F."/>
            <person name="Boudreau D.K."/>
            <person name="Berube E."/>
            <person name="Boissinot M."/>
            <person name="Raymond F."/>
            <person name="Brodeur S."/>
            <person name="Corbeil J."/>
            <person name="Isabel S."/>
            <person name="Omar R.F."/>
            <person name="Bergeron M.G."/>
        </authorList>
    </citation>
    <scope>NUCLEOTIDE SEQUENCE [LARGE SCALE GENOMIC DNA]</scope>
    <source>
        <strain evidence="4 5">CCRI-19302</strain>
    </source>
</reference>
<evidence type="ECO:0000259" key="1">
    <source>
        <dbReference type="Pfam" id="PF07905"/>
    </source>
</evidence>
<reference evidence="3 6" key="2">
    <citation type="submission" date="2018-05" db="EMBL/GenBank/DDBJ databases">
        <title>Genomic Encyclopedia of Type Strains, Phase IV (KMG-IV): sequencing the most valuable type-strain genomes for metagenomic binning, comparative biology and taxonomic classification.</title>
        <authorList>
            <person name="Goeker M."/>
        </authorList>
    </citation>
    <scope>NUCLEOTIDE SEQUENCE [LARGE SCALE GENOMIC DNA]</scope>
    <source>
        <strain evidence="3 6">DSM 28816</strain>
    </source>
</reference>
<name>A0A255IDP0_9FIRM</name>
<dbReference type="RefSeq" id="WP_094377896.1">
    <property type="nucleotide sequence ID" value="NZ_NOKA02000106.1"/>
</dbReference>